<evidence type="ECO:0000256" key="1">
    <source>
        <dbReference type="SAM" id="Phobius"/>
    </source>
</evidence>
<dbReference type="EMBL" id="CP036401">
    <property type="protein sequence ID" value="QBI05148.1"/>
    <property type="molecule type" value="Genomic_DNA"/>
</dbReference>
<reference evidence="3 4" key="2">
    <citation type="submission" date="2019-02" db="EMBL/GenBank/DDBJ databases">
        <title>Draft Genome Sequences of Six Type Strains of the Genus Massilia.</title>
        <authorList>
            <person name="Miess H."/>
            <person name="Frediansyhah A."/>
            <person name="Gross H."/>
        </authorList>
    </citation>
    <scope>NUCLEOTIDE SEQUENCE [LARGE SCALE GENOMIC DNA]</scope>
    <source>
        <strain evidence="3 4">DSM 17472</strain>
    </source>
</reference>
<feature type="transmembrane region" description="Helical" evidence="1">
    <location>
        <begin position="66"/>
        <end position="88"/>
    </location>
</feature>
<keyword evidence="1" id="KW-0812">Transmembrane</keyword>
<dbReference type="AlphaFoldDB" id="A0A411X8H5"/>
<keyword evidence="1" id="KW-0472">Membrane</keyword>
<dbReference type="EMBL" id="BMWV01000011">
    <property type="protein sequence ID" value="GGY56341.1"/>
    <property type="molecule type" value="Genomic_DNA"/>
</dbReference>
<proteinExistence type="predicted"/>
<dbReference type="Proteomes" id="UP000292307">
    <property type="component" value="Chromosome"/>
</dbReference>
<name>A0A411X8H5_9BURK</name>
<keyword evidence="4" id="KW-1185">Reference proteome</keyword>
<dbReference type="Proteomes" id="UP000628442">
    <property type="component" value="Unassembled WGS sequence"/>
</dbReference>
<feature type="transmembrane region" description="Helical" evidence="1">
    <location>
        <begin position="7"/>
        <end position="28"/>
    </location>
</feature>
<gene>
    <name evidence="3" type="ORF">EYF70_19515</name>
    <name evidence="2" type="ORF">GCM10007387_43520</name>
</gene>
<keyword evidence="1" id="KW-1133">Transmembrane helix</keyword>
<sequence length="94" mass="10274">MRWSRTGLGLSGMYVAVTAAAVAAALWAEPGDPKGSYVLLQLPIALQLAALPDSLLQRMGGMSWTMAYLAIWPPTLLALYALGHWAGYPFRRRR</sequence>
<evidence type="ECO:0000313" key="3">
    <source>
        <dbReference type="EMBL" id="QBI05148.1"/>
    </source>
</evidence>
<evidence type="ECO:0000313" key="4">
    <source>
        <dbReference type="Proteomes" id="UP000292307"/>
    </source>
</evidence>
<evidence type="ECO:0000313" key="5">
    <source>
        <dbReference type="Proteomes" id="UP000628442"/>
    </source>
</evidence>
<reference evidence="2" key="1">
    <citation type="journal article" date="2014" name="Int. J. Syst. Evol. Microbiol.">
        <title>Complete genome sequence of Corynebacterium casei LMG S-19264T (=DSM 44701T), isolated from a smear-ripened cheese.</title>
        <authorList>
            <consortium name="US DOE Joint Genome Institute (JGI-PGF)"/>
            <person name="Walter F."/>
            <person name="Albersmeier A."/>
            <person name="Kalinowski J."/>
            <person name="Ruckert C."/>
        </authorList>
    </citation>
    <scope>NUCLEOTIDE SEQUENCE</scope>
    <source>
        <strain evidence="2">KCTC 12343</strain>
    </source>
</reference>
<accession>A0A411X8H5</accession>
<protein>
    <submittedName>
        <fullName evidence="2">Uncharacterized protein</fullName>
    </submittedName>
</protein>
<organism evidence="2 5">
    <name type="scientific">Pseudoduganella albidiflava</name>
    <dbReference type="NCBI Taxonomy" id="321983"/>
    <lineage>
        <taxon>Bacteria</taxon>
        <taxon>Pseudomonadati</taxon>
        <taxon>Pseudomonadota</taxon>
        <taxon>Betaproteobacteria</taxon>
        <taxon>Burkholderiales</taxon>
        <taxon>Oxalobacteraceae</taxon>
        <taxon>Telluria group</taxon>
        <taxon>Pseudoduganella</taxon>
    </lineage>
</organism>
<reference evidence="2" key="3">
    <citation type="submission" date="2022-12" db="EMBL/GenBank/DDBJ databases">
        <authorList>
            <person name="Sun Q."/>
            <person name="Kim S."/>
        </authorList>
    </citation>
    <scope>NUCLEOTIDE SEQUENCE</scope>
    <source>
        <strain evidence="2">KCTC 12343</strain>
    </source>
</reference>
<evidence type="ECO:0000313" key="2">
    <source>
        <dbReference type="EMBL" id="GGY56341.1"/>
    </source>
</evidence>